<dbReference type="EC" id="3.6.5.4" evidence="9"/>
<evidence type="ECO:0000256" key="2">
    <source>
        <dbReference type="ARBA" id="ARBA00022490"/>
    </source>
</evidence>
<evidence type="ECO:0000256" key="6">
    <source>
        <dbReference type="ARBA" id="ARBA00023136"/>
    </source>
</evidence>
<proteinExistence type="inferred from homology"/>
<dbReference type="GO" id="GO:0003924">
    <property type="term" value="F:GTPase activity"/>
    <property type="evidence" value="ECO:0007669"/>
    <property type="project" value="UniProtKB-UniRule"/>
</dbReference>
<dbReference type="GO" id="GO:0005737">
    <property type="term" value="C:cytoplasm"/>
    <property type="evidence" value="ECO:0007669"/>
    <property type="project" value="UniProtKB-SubCell"/>
</dbReference>
<feature type="binding site" evidence="9">
    <location>
        <begin position="440"/>
        <end position="443"/>
    </location>
    <ligand>
        <name>GTP</name>
        <dbReference type="ChEBI" id="CHEBI:37565"/>
    </ligand>
</feature>
<comment type="subcellular location">
    <subcellularLocation>
        <location evidence="9">Cell membrane</location>
        <topology evidence="9">Peripheral membrane protein</topology>
        <orientation evidence="9">Cytoplasmic side</orientation>
    </subcellularLocation>
    <subcellularLocation>
        <location evidence="9">Cytoplasm</location>
    </subcellularLocation>
</comment>
<dbReference type="RefSeq" id="WP_003778994.1">
    <property type="nucleotide sequence ID" value="NZ_JH992961.1"/>
</dbReference>
<keyword evidence="13" id="KW-1185">Reference proteome</keyword>
<dbReference type="CDD" id="cd17874">
    <property type="entry name" value="FtsY"/>
    <property type="match status" value="1"/>
</dbReference>
<evidence type="ECO:0000259" key="11">
    <source>
        <dbReference type="PROSITE" id="PS00300"/>
    </source>
</evidence>
<keyword evidence="4 9" id="KW-0378">Hydrolase</keyword>
<feature type="domain" description="SRP54-type proteins GTP-binding" evidence="11">
    <location>
        <begin position="461"/>
        <end position="474"/>
    </location>
</feature>
<dbReference type="Proteomes" id="UP000009875">
    <property type="component" value="Unassembled WGS sequence"/>
</dbReference>
<dbReference type="InterPro" id="IPR003593">
    <property type="entry name" value="AAA+_ATPase"/>
</dbReference>
<dbReference type="Gene3D" id="1.20.120.140">
    <property type="entry name" value="Signal recognition particle SRP54, nucleotide-binding domain"/>
    <property type="match status" value="1"/>
</dbReference>
<dbReference type="NCBIfam" id="TIGR00064">
    <property type="entry name" value="ftsY"/>
    <property type="match status" value="1"/>
</dbReference>
<evidence type="ECO:0000313" key="13">
    <source>
        <dbReference type="Proteomes" id="UP000009875"/>
    </source>
</evidence>
<comment type="catalytic activity">
    <reaction evidence="8 9">
        <text>GTP + H2O = GDP + phosphate + H(+)</text>
        <dbReference type="Rhea" id="RHEA:19669"/>
        <dbReference type="ChEBI" id="CHEBI:15377"/>
        <dbReference type="ChEBI" id="CHEBI:15378"/>
        <dbReference type="ChEBI" id="CHEBI:37565"/>
        <dbReference type="ChEBI" id="CHEBI:43474"/>
        <dbReference type="ChEBI" id="CHEBI:58189"/>
        <dbReference type="EC" id="3.6.5.4"/>
    </reaction>
</comment>
<comment type="subunit">
    <text evidence="9">Part of the signal recognition particle protein translocation system, which is composed of SRP and FtsY.</text>
</comment>
<organism evidence="12 13">
    <name type="scientific">Alloiococcus otitis ATCC 51267</name>
    <dbReference type="NCBI Taxonomy" id="883081"/>
    <lineage>
        <taxon>Bacteria</taxon>
        <taxon>Bacillati</taxon>
        <taxon>Bacillota</taxon>
        <taxon>Bacilli</taxon>
        <taxon>Lactobacillales</taxon>
        <taxon>Carnobacteriaceae</taxon>
        <taxon>Alloiococcus</taxon>
    </lineage>
</organism>
<feature type="binding site" evidence="9">
    <location>
        <begin position="294"/>
        <end position="301"/>
    </location>
    <ligand>
        <name>GTP</name>
        <dbReference type="ChEBI" id="CHEBI:37565"/>
    </ligand>
</feature>
<evidence type="ECO:0000256" key="4">
    <source>
        <dbReference type="ARBA" id="ARBA00022801"/>
    </source>
</evidence>
<dbReference type="SUPFAM" id="SSF52540">
    <property type="entry name" value="P-loop containing nucleoside triphosphate hydrolases"/>
    <property type="match status" value="1"/>
</dbReference>
<feature type="compositionally biased region" description="Polar residues" evidence="10">
    <location>
        <begin position="140"/>
        <end position="152"/>
    </location>
</feature>
<dbReference type="SMART" id="SM00382">
    <property type="entry name" value="AAA"/>
    <property type="match status" value="1"/>
</dbReference>
<dbReference type="GO" id="GO:0005525">
    <property type="term" value="F:GTP binding"/>
    <property type="evidence" value="ECO:0007669"/>
    <property type="project" value="UniProtKB-UniRule"/>
</dbReference>
<keyword evidence="5 9" id="KW-0342">GTP-binding</keyword>
<comment type="caution">
    <text evidence="12">The sequence shown here is derived from an EMBL/GenBank/DDBJ whole genome shotgun (WGS) entry which is preliminary data.</text>
</comment>
<sequence length="495" mass="53959">MGLFDKIKKVFTGESKEKDQEKQGEEAGGQASQTQKTNQGQKVSASPSSDQGQAESTDQDLDSSSLQPSQEKHQADIAGQPSQKQVKKAGQGQADQTQSSQAKPSQDRDQTAGDQASQTGAGQESQTSQAQTTSDQAQSNKPNPDQGQAQASDRQDRTSQPDQGQADPEASQPSRRDPEEVARLEAQKYTEGLSKSRRSFTRRLNELFANFRYEDEEFFEELEDLLIESDVGFEATMFISEVMRHEAKVENIRTMKDAERVLVKTMVDLYGDTNPDYIEFNDNPDGLTVILFVGVNGVGKTTTIAKMAHQYQEQGKKVILAAGDTFRAGAIEQLHVWGDRIGAPVVSTQKGGDPAAVVYDGIAQAKDQGADVLLIDTAGRLQNKKNLMNELEKMKRVISREIPDAPHETLLVLDATTGQNALSQAKIFKETTDVTGIVLTKMDGTAKGGIVLAIGKELGIPVKFVGLGETMDDLHAFDTEKFAIGLFRDLIEQTA</sequence>
<dbReference type="Pfam" id="PF02881">
    <property type="entry name" value="SRP54_N"/>
    <property type="match status" value="1"/>
</dbReference>
<keyword evidence="3 9" id="KW-0547">Nucleotide-binding</keyword>
<dbReference type="SUPFAM" id="SSF47364">
    <property type="entry name" value="Domain of the SRP/SRP receptor G-proteins"/>
    <property type="match status" value="1"/>
</dbReference>
<feature type="region of interest" description="Disordered" evidence="10">
    <location>
        <begin position="1"/>
        <end position="181"/>
    </location>
</feature>
<keyword evidence="2 9" id="KW-0963">Cytoplasm</keyword>
<evidence type="ECO:0000256" key="9">
    <source>
        <dbReference type="HAMAP-Rule" id="MF_00920"/>
    </source>
</evidence>
<dbReference type="OrthoDB" id="9804720at2"/>
<evidence type="ECO:0000256" key="8">
    <source>
        <dbReference type="ARBA" id="ARBA00048027"/>
    </source>
</evidence>
<dbReference type="PATRIC" id="fig|883081.3.peg.1498"/>
<dbReference type="InterPro" id="IPR013822">
    <property type="entry name" value="Signal_recog_particl_SRP54_hlx"/>
</dbReference>
<comment type="similarity">
    <text evidence="9">Belongs to the GTP-binding SRP family. FtsY subfamily.</text>
</comment>
<dbReference type="FunFam" id="1.20.120.140:FF:000002">
    <property type="entry name" value="Signal recognition particle receptor FtsY"/>
    <property type="match status" value="1"/>
</dbReference>
<evidence type="ECO:0000256" key="3">
    <source>
        <dbReference type="ARBA" id="ARBA00022741"/>
    </source>
</evidence>
<protein>
    <recommendedName>
        <fullName evidence="9">Signal recognition particle receptor FtsY</fullName>
        <shortName evidence="9">SRP receptor</shortName>
        <ecNumber evidence="9">3.6.5.4</ecNumber>
    </recommendedName>
</protein>
<evidence type="ECO:0000256" key="7">
    <source>
        <dbReference type="ARBA" id="ARBA00023170"/>
    </source>
</evidence>
<dbReference type="AlphaFoldDB" id="K9EUY6"/>
<dbReference type="GO" id="GO:0005886">
    <property type="term" value="C:plasma membrane"/>
    <property type="evidence" value="ECO:0007669"/>
    <property type="project" value="UniProtKB-SubCell"/>
</dbReference>
<evidence type="ECO:0000256" key="5">
    <source>
        <dbReference type="ARBA" id="ARBA00023134"/>
    </source>
</evidence>
<dbReference type="SMART" id="SM00963">
    <property type="entry name" value="SRP54_N"/>
    <property type="match status" value="1"/>
</dbReference>
<dbReference type="InterPro" id="IPR042101">
    <property type="entry name" value="SRP54_N_sf"/>
</dbReference>
<accession>K9EUY6</accession>
<dbReference type="FunFam" id="3.40.50.300:FF:000053">
    <property type="entry name" value="Signal recognition particle receptor FtsY"/>
    <property type="match status" value="1"/>
</dbReference>
<dbReference type="EMBL" id="AGXA01000029">
    <property type="protein sequence ID" value="EKU93015.1"/>
    <property type="molecule type" value="Genomic_DNA"/>
</dbReference>
<dbReference type="InterPro" id="IPR027417">
    <property type="entry name" value="P-loop_NTPase"/>
</dbReference>
<dbReference type="SMART" id="SM00962">
    <property type="entry name" value="SRP54"/>
    <property type="match status" value="1"/>
</dbReference>
<dbReference type="InterPro" id="IPR036225">
    <property type="entry name" value="SRP/SRP_N"/>
</dbReference>
<gene>
    <name evidence="9" type="primary">ftsY</name>
    <name evidence="12" type="ORF">HMPREF9698_01321</name>
</gene>
<keyword evidence="7 9" id="KW-0675">Receptor</keyword>
<keyword evidence="1 9" id="KW-1003">Cell membrane</keyword>
<dbReference type="GO" id="GO:0006614">
    <property type="term" value="P:SRP-dependent cotranslational protein targeting to membrane"/>
    <property type="evidence" value="ECO:0007669"/>
    <property type="project" value="InterPro"/>
</dbReference>
<feature type="compositionally biased region" description="Basic and acidic residues" evidence="10">
    <location>
        <begin position="14"/>
        <end position="25"/>
    </location>
</feature>
<dbReference type="HAMAP" id="MF_00920">
    <property type="entry name" value="FtsY"/>
    <property type="match status" value="1"/>
</dbReference>
<dbReference type="InterPro" id="IPR004390">
    <property type="entry name" value="SR_rcpt_FtsY"/>
</dbReference>
<dbReference type="Gene3D" id="3.40.50.300">
    <property type="entry name" value="P-loop containing nucleotide triphosphate hydrolases"/>
    <property type="match status" value="1"/>
</dbReference>
<feature type="compositionally biased region" description="Low complexity" evidence="10">
    <location>
        <begin position="121"/>
        <end position="139"/>
    </location>
</feature>
<dbReference type="Pfam" id="PF00448">
    <property type="entry name" value="SRP54"/>
    <property type="match status" value="1"/>
</dbReference>
<reference evidence="12 13" key="1">
    <citation type="submission" date="2012-09" db="EMBL/GenBank/DDBJ databases">
        <title>The Genome Sequence of Alloiococcus otitis ATCC 51267.</title>
        <authorList>
            <consortium name="The Broad Institute Genome Sequencing Platform"/>
            <person name="Earl A."/>
            <person name="Ward D."/>
            <person name="Feldgarden M."/>
            <person name="Gevers D."/>
            <person name="Huys G."/>
            <person name="Walker B."/>
            <person name="Young S.K."/>
            <person name="Zeng Q."/>
            <person name="Gargeya S."/>
            <person name="Fitzgerald M."/>
            <person name="Haas B."/>
            <person name="Abouelleil A."/>
            <person name="Alvarado L."/>
            <person name="Arachchi H.M."/>
            <person name="Berlin A.M."/>
            <person name="Chapman S.B."/>
            <person name="Goldberg J."/>
            <person name="Griggs A."/>
            <person name="Gujja S."/>
            <person name="Hansen M."/>
            <person name="Howarth C."/>
            <person name="Imamovic A."/>
            <person name="Larimer J."/>
            <person name="McCowen C."/>
            <person name="Montmayeur A."/>
            <person name="Murphy C."/>
            <person name="Neiman D."/>
            <person name="Pearson M."/>
            <person name="Priest M."/>
            <person name="Roberts A."/>
            <person name="Saif S."/>
            <person name="Shea T."/>
            <person name="Sisk P."/>
            <person name="Sykes S."/>
            <person name="Wortman J."/>
            <person name="Nusbaum C."/>
            <person name="Birren B."/>
        </authorList>
    </citation>
    <scope>NUCLEOTIDE SEQUENCE [LARGE SCALE GENOMIC DNA]</scope>
    <source>
        <strain evidence="12 13">ATCC 51267</strain>
    </source>
</reference>
<dbReference type="InterPro" id="IPR000897">
    <property type="entry name" value="SRP54_GTPase_dom"/>
</dbReference>
<dbReference type="eggNOG" id="COG0552">
    <property type="taxonomic scope" value="Bacteria"/>
</dbReference>
<dbReference type="STRING" id="883081.HMPREF9698_01321"/>
<comment type="function">
    <text evidence="9">Involved in targeting and insertion of nascent membrane proteins into the cytoplasmic membrane. Acts as a receptor for the complex formed by the signal recognition particle (SRP) and the ribosome-nascent chain (RNC).</text>
</comment>
<feature type="compositionally biased region" description="Polar residues" evidence="10">
    <location>
        <begin position="30"/>
        <end position="55"/>
    </location>
</feature>
<dbReference type="HOGENOM" id="CLU_009301_2_2_9"/>
<dbReference type="GO" id="GO:0005047">
    <property type="term" value="F:signal recognition particle binding"/>
    <property type="evidence" value="ECO:0007669"/>
    <property type="project" value="TreeGrafter"/>
</dbReference>
<dbReference type="PANTHER" id="PTHR43134:SF1">
    <property type="entry name" value="SIGNAL RECOGNITION PARTICLE RECEPTOR SUBUNIT ALPHA"/>
    <property type="match status" value="1"/>
</dbReference>
<dbReference type="PROSITE" id="PS00300">
    <property type="entry name" value="SRP54"/>
    <property type="match status" value="1"/>
</dbReference>
<feature type="binding site" evidence="9">
    <location>
        <begin position="376"/>
        <end position="380"/>
    </location>
    <ligand>
        <name>GTP</name>
        <dbReference type="ChEBI" id="CHEBI:37565"/>
    </ligand>
</feature>
<evidence type="ECO:0000256" key="1">
    <source>
        <dbReference type="ARBA" id="ARBA00022475"/>
    </source>
</evidence>
<evidence type="ECO:0000256" key="10">
    <source>
        <dbReference type="SAM" id="MobiDB-lite"/>
    </source>
</evidence>
<dbReference type="PANTHER" id="PTHR43134">
    <property type="entry name" value="SIGNAL RECOGNITION PARTICLE RECEPTOR SUBUNIT ALPHA"/>
    <property type="match status" value="1"/>
</dbReference>
<evidence type="ECO:0000313" key="12">
    <source>
        <dbReference type="EMBL" id="EKU93015.1"/>
    </source>
</evidence>
<keyword evidence="6 9" id="KW-0472">Membrane</keyword>
<name>K9EUY6_9LACT</name>